<evidence type="ECO:0000313" key="1">
    <source>
        <dbReference type="EMBL" id="VDN22020.1"/>
    </source>
</evidence>
<evidence type="ECO:0000313" key="3">
    <source>
        <dbReference type="WBParaSite" id="GPUH_0001331701-mRNA-1"/>
    </source>
</evidence>
<dbReference type="Proteomes" id="UP000271098">
    <property type="component" value="Unassembled WGS sequence"/>
</dbReference>
<evidence type="ECO:0000313" key="2">
    <source>
        <dbReference type="Proteomes" id="UP000271098"/>
    </source>
</evidence>
<name>A0A183DX61_9BILA</name>
<proteinExistence type="predicted"/>
<keyword evidence="2" id="KW-1185">Reference proteome</keyword>
<dbReference type="WBParaSite" id="GPUH_0001331701-mRNA-1">
    <property type="protein sequence ID" value="GPUH_0001331701-mRNA-1"/>
    <property type="gene ID" value="GPUH_0001331701"/>
</dbReference>
<organism evidence="3">
    <name type="scientific">Gongylonema pulchrum</name>
    <dbReference type="NCBI Taxonomy" id="637853"/>
    <lineage>
        <taxon>Eukaryota</taxon>
        <taxon>Metazoa</taxon>
        <taxon>Ecdysozoa</taxon>
        <taxon>Nematoda</taxon>
        <taxon>Chromadorea</taxon>
        <taxon>Rhabditida</taxon>
        <taxon>Spirurina</taxon>
        <taxon>Spiruromorpha</taxon>
        <taxon>Spiruroidea</taxon>
        <taxon>Gongylonematidae</taxon>
        <taxon>Gongylonema</taxon>
    </lineage>
</organism>
<reference evidence="1 2" key="2">
    <citation type="submission" date="2018-11" db="EMBL/GenBank/DDBJ databases">
        <authorList>
            <consortium name="Pathogen Informatics"/>
        </authorList>
    </citation>
    <scope>NUCLEOTIDE SEQUENCE [LARGE SCALE GENOMIC DNA]</scope>
</reference>
<dbReference type="AlphaFoldDB" id="A0A183DX61"/>
<accession>A0A183DX61</accession>
<reference evidence="3" key="1">
    <citation type="submission" date="2016-06" db="UniProtKB">
        <authorList>
            <consortium name="WormBaseParasite"/>
        </authorList>
    </citation>
    <scope>IDENTIFICATION</scope>
</reference>
<gene>
    <name evidence="1" type="ORF">GPUH_LOCUS13303</name>
</gene>
<sequence length="88" mass="10145">MFSAFFWKVRKQKQVLPKDRLASDATFGTTAEKAARSSMTQKVHLDGKVAIRSDVDNPEENSSSYKCFRFKYSAVIRSQQITFYSYFA</sequence>
<protein>
    <submittedName>
        <fullName evidence="3">Overexpressed in colon carcinoma 1 protein</fullName>
    </submittedName>
</protein>
<dbReference type="EMBL" id="UYRT01080096">
    <property type="protein sequence ID" value="VDN22020.1"/>
    <property type="molecule type" value="Genomic_DNA"/>
</dbReference>